<comment type="caution">
    <text evidence="2">The sequence shown here is derived from an EMBL/GenBank/DDBJ whole genome shotgun (WGS) entry which is preliminary data.</text>
</comment>
<keyword evidence="3" id="KW-1185">Reference proteome</keyword>
<dbReference type="Gene3D" id="3.90.1580.10">
    <property type="entry name" value="paralog of FGE (formylglycine-generating enzyme)"/>
    <property type="match status" value="1"/>
</dbReference>
<dbReference type="RefSeq" id="WP_380096012.1">
    <property type="nucleotide sequence ID" value="NZ_JBHRYD010000002.1"/>
</dbReference>
<evidence type="ECO:0000313" key="2">
    <source>
        <dbReference type="EMBL" id="MFC3704424.1"/>
    </source>
</evidence>
<protein>
    <submittedName>
        <fullName evidence="2">SUMF1/EgtB/PvdO family nonheme iron enzyme</fullName>
    </submittedName>
</protein>
<dbReference type="InterPro" id="IPR016187">
    <property type="entry name" value="CTDL_fold"/>
</dbReference>
<organism evidence="2 3">
    <name type="scientific">Devosia honganensis</name>
    <dbReference type="NCBI Taxonomy" id="1610527"/>
    <lineage>
        <taxon>Bacteria</taxon>
        <taxon>Pseudomonadati</taxon>
        <taxon>Pseudomonadota</taxon>
        <taxon>Alphaproteobacteria</taxon>
        <taxon>Hyphomicrobiales</taxon>
        <taxon>Devosiaceae</taxon>
        <taxon>Devosia</taxon>
    </lineage>
</organism>
<evidence type="ECO:0000259" key="1">
    <source>
        <dbReference type="Pfam" id="PF03781"/>
    </source>
</evidence>
<accession>A0ABV7X1F3</accession>
<dbReference type="InterPro" id="IPR051043">
    <property type="entry name" value="Sulfatase_Mod_Factor_Kinase"/>
</dbReference>
<reference evidence="3" key="1">
    <citation type="journal article" date="2019" name="Int. J. Syst. Evol. Microbiol.">
        <title>The Global Catalogue of Microorganisms (GCM) 10K type strain sequencing project: providing services to taxonomists for standard genome sequencing and annotation.</title>
        <authorList>
            <consortium name="The Broad Institute Genomics Platform"/>
            <consortium name="The Broad Institute Genome Sequencing Center for Infectious Disease"/>
            <person name="Wu L."/>
            <person name="Ma J."/>
        </authorList>
    </citation>
    <scope>NUCLEOTIDE SEQUENCE [LARGE SCALE GENOMIC DNA]</scope>
    <source>
        <strain evidence="3">KCTC 42281</strain>
    </source>
</reference>
<dbReference type="PANTHER" id="PTHR23150">
    <property type="entry name" value="SULFATASE MODIFYING FACTOR 1, 2"/>
    <property type="match status" value="1"/>
</dbReference>
<dbReference type="Proteomes" id="UP001595613">
    <property type="component" value="Unassembled WGS sequence"/>
</dbReference>
<dbReference type="InterPro" id="IPR042095">
    <property type="entry name" value="SUMF_sf"/>
</dbReference>
<gene>
    <name evidence="2" type="ORF">ACFOOL_06615</name>
</gene>
<dbReference type="EMBL" id="JBHRYD010000002">
    <property type="protein sequence ID" value="MFC3704424.1"/>
    <property type="molecule type" value="Genomic_DNA"/>
</dbReference>
<feature type="domain" description="Sulfatase-modifying factor enzyme-like" evidence="1">
    <location>
        <begin position="44"/>
        <end position="280"/>
    </location>
</feature>
<dbReference type="SUPFAM" id="SSF56436">
    <property type="entry name" value="C-type lectin-like"/>
    <property type="match status" value="1"/>
</dbReference>
<name>A0ABV7X1F3_9HYPH</name>
<dbReference type="Pfam" id="PF03781">
    <property type="entry name" value="FGE-sulfatase"/>
    <property type="match status" value="1"/>
</dbReference>
<dbReference type="PANTHER" id="PTHR23150:SF19">
    <property type="entry name" value="FORMYLGLYCINE-GENERATING ENZYME"/>
    <property type="match status" value="1"/>
</dbReference>
<dbReference type="InterPro" id="IPR005532">
    <property type="entry name" value="SUMF_dom"/>
</dbReference>
<sequence>MTALAPRLGNIAGIALPAALLAAALGAIAWQVLPGLPGTAPTFAPQTVTLPPGELHYRAGGHFFVNGVAVDAPMETTRFDEPLTIMKYQVTAAEYAACVADGACTAADPRNVGEGDVPVTGVNFRDATDYAAWLSARTGQAWTLPTDQQWAYAAGELFVDDALGIEDNAANPAERWLADYRREAARQAEADPVPRAIGSFGQNENGLFDMHGNVWEWTQTCHRRVHLDGAGELVSELPACNIRVLEGKHRASVTYFIRDARSGGCSVGVPPDNLGFRLVRQPQWHENLLNAIGL</sequence>
<proteinExistence type="predicted"/>
<evidence type="ECO:0000313" key="3">
    <source>
        <dbReference type="Proteomes" id="UP001595613"/>
    </source>
</evidence>